<protein>
    <submittedName>
        <fullName evidence="1">Uncharacterized protein</fullName>
    </submittedName>
</protein>
<dbReference type="AlphaFoldDB" id="A0A8J5UA06"/>
<evidence type="ECO:0000313" key="1">
    <source>
        <dbReference type="EMBL" id="KAG7416961.1"/>
    </source>
</evidence>
<organism evidence="1 2">
    <name type="scientific">Fusarium oxysporum f. sp. rapae</name>
    <dbReference type="NCBI Taxonomy" id="485398"/>
    <lineage>
        <taxon>Eukaryota</taxon>
        <taxon>Fungi</taxon>
        <taxon>Dikarya</taxon>
        <taxon>Ascomycota</taxon>
        <taxon>Pezizomycotina</taxon>
        <taxon>Sordariomycetes</taxon>
        <taxon>Hypocreomycetidae</taxon>
        <taxon>Hypocreales</taxon>
        <taxon>Nectriaceae</taxon>
        <taxon>Fusarium</taxon>
        <taxon>Fusarium oxysporum species complex</taxon>
    </lineage>
</organism>
<dbReference type="EMBL" id="JAELUQ010000003">
    <property type="protein sequence ID" value="KAG7416961.1"/>
    <property type="molecule type" value="Genomic_DNA"/>
</dbReference>
<gene>
    <name evidence="1" type="ORF">Forpe1208_v005417</name>
</gene>
<name>A0A8J5UA06_FUSOX</name>
<proteinExistence type="predicted"/>
<comment type="caution">
    <text evidence="1">The sequence shown here is derived from an EMBL/GenBank/DDBJ whole genome shotgun (WGS) entry which is preliminary data.</text>
</comment>
<sequence length="155" mass="17900">MLWFPQSHIDWHRGHLSLEVLIQLYIARSPLQAQLAHQPNVQVLTATHIAVERLFQQWLRDTQLSHNIGCPEKAKEHANKAIALTVEETARAYYQHFLAKLASYWDRVRDKVGRQSLPALSRLQQAQDELAADTGRILSAQTIYVIYDEAWAKYT</sequence>
<accession>A0A8J5UA06</accession>
<evidence type="ECO:0000313" key="2">
    <source>
        <dbReference type="Proteomes" id="UP000694050"/>
    </source>
</evidence>
<reference evidence="1" key="1">
    <citation type="submission" date="2021-04" db="EMBL/GenBank/DDBJ databases">
        <title>First draft genome resource for Brassicaceae pathogens Fusarium oxysporum f. sp. raphani and Fusarium oxysporum f. sp. rapae.</title>
        <authorList>
            <person name="Asai S."/>
        </authorList>
    </citation>
    <scope>NUCLEOTIDE SEQUENCE</scope>
    <source>
        <strain evidence="1">Tf1208</strain>
    </source>
</reference>
<dbReference type="Proteomes" id="UP000694050">
    <property type="component" value="Unassembled WGS sequence"/>
</dbReference>